<feature type="region of interest" description="Disordered" evidence="1">
    <location>
        <begin position="39"/>
        <end position="84"/>
    </location>
</feature>
<evidence type="ECO:0000313" key="2">
    <source>
        <dbReference type="EMBL" id="GFQ77965.1"/>
    </source>
</evidence>
<name>A0A8X6FDY7_TRICU</name>
<comment type="caution">
    <text evidence="2">The sequence shown here is derived from an EMBL/GenBank/DDBJ whole genome shotgun (WGS) entry which is preliminary data.</text>
</comment>
<evidence type="ECO:0000313" key="3">
    <source>
        <dbReference type="Proteomes" id="UP000887116"/>
    </source>
</evidence>
<dbReference type="EMBL" id="BMAO01021863">
    <property type="protein sequence ID" value="GFQ77965.1"/>
    <property type="molecule type" value="Genomic_DNA"/>
</dbReference>
<dbReference type="AlphaFoldDB" id="A0A8X6FDY7"/>
<feature type="compositionally biased region" description="Polar residues" evidence="1">
    <location>
        <begin position="66"/>
        <end position="84"/>
    </location>
</feature>
<protein>
    <submittedName>
        <fullName evidence="2">Uncharacterized protein</fullName>
    </submittedName>
</protein>
<evidence type="ECO:0000256" key="1">
    <source>
        <dbReference type="SAM" id="MobiDB-lite"/>
    </source>
</evidence>
<gene>
    <name evidence="2" type="ORF">TNCT_533161</name>
</gene>
<keyword evidence="3" id="KW-1185">Reference proteome</keyword>
<dbReference type="Proteomes" id="UP000887116">
    <property type="component" value="Unassembled WGS sequence"/>
</dbReference>
<reference evidence="2" key="1">
    <citation type="submission" date="2020-07" db="EMBL/GenBank/DDBJ databases">
        <title>Multicomponent nature underlies the extraordinary mechanical properties of spider dragline silk.</title>
        <authorList>
            <person name="Kono N."/>
            <person name="Nakamura H."/>
            <person name="Mori M."/>
            <person name="Yoshida Y."/>
            <person name="Ohtoshi R."/>
            <person name="Malay A.D."/>
            <person name="Moran D.A.P."/>
            <person name="Tomita M."/>
            <person name="Numata K."/>
            <person name="Arakawa K."/>
        </authorList>
    </citation>
    <scope>NUCLEOTIDE SEQUENCE</scope>
</reference>
<accession>A0A8X6FDY7</accession>
<sequence>MKITLCRHMKTPLDTPTAAFQNIIACLKRRLLHNGSKLQCQNGMHKPRSQPPKAQATSPLPGYHHVSTSPSSRTQPHTTSTAEHTSWWWSYKTPTTPGQLDYFTWIKIL</sequence>
<organism evidence="2 3">
    <name type="scientific">Trichonephila clavata</name>
    <name type="common">Joro spider</name>
    <name type="synonym">Nephila clavata</name>
    <dbReference type="NCBI Taxonomy" id="2740835"/>
    <lineage>
        <taxon>Eukaryota</taxon>
        <taxon>Metazoa</taxon>
        <taxon>Ecdysozoa</taxon>
        <taxon>Arthropoda</taxon>
        <taxon>Chelicerata</taxon>
        <taxon>Arachnida</taxon>
        <taxon>Araneae</taxon>
        <taxon>Araneomorphae</taxon>
        <taxon>Entelegynae</taxon>
        <taxon>Araneoidea</taxon>
        <taxon>Nephilidae</taxon>
        <taxon>Trichonephila</taxon>
    </lineage>
</organism>
<proteinExistence type="predicted"/>